<keyword evidence="7" id="KW-0808">Transferase</keyword>
<dbReference type="PANTHER" id="PTHR32309">
    <property type="entry name" value="TYROSINE-PROTEIN KINASE"/>
    <property type="match status" value="1"/>
</dbReference>
<evidence type="ECO:0000256" key="14">
    <source>
        <dbReference type="ARBA" id="ARBA00023137"/>
    </source>
</evidence>
<dbReference type="AlphaFoldDB" id="A0A7W5ZGL6"/>
<keyword evidence="13 16" id="KW-0472">Membrane</keyword>
<dbReference type="Gene3D" id="3.40.50.300">
    <property type="entry name" value="P-loop containing nucleotide triphosphate hydrolases"/>
    <property type="match status" value="1"/>
</dbReference>
<evidence type="ECO:0000256" key="7">
    <source>
        <dbReference type="ARBA" id="ARBA00022679"/>
    </source>
</evidence>
<evidence type="ECO:0000256" key="3">
    <source>
        <dbReference type="ARBA" id="ARBA00008883"/>
    </source>
</evidence>
<dbReference type="EMBL" id="JACIBY010000001">
    <property type="protein sequence ID" value="MBB3836423.1"/>
    <property type="molecule type" value="Genomic_DNA"/>
</dbReference>
<protein>
    <recommendedName>
        <fullName evidence="4">non-specific protein-tyrosine kinase</fullName>
        <ecNumber evidence="4">2.7.10.2</ecNumber>
    </recommendedName>
</protein>
<dbReference type="Pfam" id="PF02706">
    <property type="entry name" value="Wzz"/>
    <property type="match status" value="1"/>
</dbReference>
<comment type="catalytic activity">
    <reaction evidence="15">
        <text>L-tyrosyl-[protein] + ATP = O-phospho-L-tyrosyl-[protein] + ADP + H(+)</text>
        <dbReference type="Rhea" id="RHEA:10596"/>
        <dbReference type="Rhea" id="RHEA-COMP:10136"/>
        <dbReference type="Rhea" id="RHEA-COMP:20101"/>
        <dbReference type="ChEBI" id="CHEBI:15378"/>
        <dbReference type="ChEBI" id="CHEBI:30616"/>
        <dbReference type="ChEBI" id="CHEBI:46858"/>
        <dbReference type="ChEBI" id="CHEBI:61978"/>
        <dbReference type="ChEBI" id="CHEBI:456216"/>
        <dbReference type="EC" id="2.7.10.2"/>
    </reaction>
</comment>
<proteinExistence type="inferred from homology"/>
<evidence type="ECO:0000256" key="2">
    <source>
        <dbReference type="ARBA" id="ARBA00007316"/>
    </source>
</evidence>
<name>A0A7W5ZGL6_9BACT</name>
<comment type="similarity">
    <text evidence="3">Belongs to the etk/wzc family.</text>
</comment>
<evidence type="ECO:0000256" key="12">
    <source>
        <dbReference type="ARBA" id="ARBA00022989"/>
    </source>
</evidence>
<comment type="caution">
    <text evidence="20">The sequence shown here is derived from an EMBL/GenBank/DDBJ whole genome shotgun (WGS) entry which is preliminary data.</text>
</comment>
<keyword evidence="6" id="KW-0997">Cell inner membrane</keyword>
<dbReference type="NCBIfam" id="TIGR01007">
    <property type="entry name" value="eps_fam"/>
    <property type="match status" value="1"/>
</dbReference>
<dbReference type="InterPro" id="IPR050445">
    <property type="entry name" value="Bact_polysacc_biosynth/exp"/>
</dbReference>
<evidence type="ECO:0000256" key="5">
    <source>
        <dbReference type="ARBA" id="ARBA00022475"/>
    </source>
</evidence>
<sequence>MEDFEISKDQDFNLRLIIFKYLRYWYWFILSLFFSLAVSYFYLQYTTPIYRVSASLLIKDEKKGMTSGNQILKDLEISGGSKIVENEIEILKSRNLIENVINELNLTVGYYEEGRFRDSELFKKSPITLNYTQLQNNAYQTPLYIQTIDNQHYRLLNQDKNNLGTYLYTQPVNSGYGRFRVFISKKEIIPNQIIKIFFYDKENLIESLTQQLQVNLLNTKSTVLEVGLETNDPDKGKIILAKLLDAYSYSSLQDKNREASNTMRFIEERLKLITGELVNVEKDVETYKSSQGITDLSTEANLFLEKVKDNDTKLNEVDIQLKVLDGVERYLQSGQGQIAPATLMVTDPILTSFIEKLGELELQKEKVSRSVQPGNPFLETLNTQISNTKQAIRESVNNQKKGLSITKSGLQSLNTRFETTIRAIPRKEREFVSIQRQQNIKENLYLILLQKREETALSYASTVTDSRIIDLPHSTSSPIKPRKRTIYLISFLIGFIFPILVLHLKEMLNDKVQTKKEIEQETSVSIFGEIALKPKEVKSPLLDTKSRSFITEQFRILRTNLQYINSNSNNDLGRVILFTSSNSGEGKSFVTLNLAASIAALGKKVVVLELDLRKPKLSDYLSLPRDHGITNYLIGNTTPDSILQKTGVDNLSLIATGPLPPNPSELLSNGRIKSLLELYRQQFDYILIDTPPVGLVTDAVILSPLIDACFYIVRHDMTPKRDLLIVSELKKNDKFKSISIIFNGVNYRNSREYRYGYGYGTKYGKGYY</sequence>
<accession>A0A7W5ZGL6</accession>
<keyword evidence="5" id="KW-1003">Cell membrane</keyword>
<evidence type="ECO:0000256" key="13">
    <source>
        <dbReference type="ARBA" id="ARBA00023136"/>
    </source>
</evidence>
<evidence type="ECO:0000256" key="15">
    <source>
        <dbReference type="ARBA" id="ARBA00051245"/>
    </source>
</evidence>
<keyword evidence="12 16" id="KW-1133">Transmembrane helix</keyword>
<dbReference type="GO" id="GO:0042802">
    <property type="term" value="F:identical protein binding"/>
    <property type="evidence" value="ECO:0007669"/>
    <property type="project" value="UniProtKB-ARBA"/>
</dbReference>
<evidence type="ECO:0000256" key="10">
    <source>
        <dbReference type="ARBA" id="ARBA00022777"/>
    </source>
</evidence>
<dbReference type="Pfam" id="PF13614">
    <property type="entry name" value="AAA_31"/>
    <property type="match status" value="1"/>
</dbReference>
<keyword evidence="21" id="KW-1185">Reference proteome</keyword>
<dbReference type="CDD" id="cd05387">
    <property type="entry name" value="BY-kinase"/>
    <property type="match status" value="1"/>
</dbReference>
<dbReference type="InterPro" id="IPR027417">
    <property type="entry name" value="P-loop_NTPase"/>
</dbReference>
<dbReference type="InterPro" id="IPR005702">
    <property type="entry name" value="Wzc-like_C"/>
</dbReference>
<reference evidence="20 21" key="1">
    <citation type="submission" date="2020-08" db="EMBL/GenBank/DDBJ databases">
        <title>Genomic Encyclopedia of Type Strains, Phase IV (KMG-IV): sequencing the most valuable type-strain genomes for metagenomic binning, comparative biology and taxonomic classification.</title>
        <authorList>
            <person name="Goeker M."/>
        </authorList>
    </citation>
    <scope>NUCLEOTIDE SEQUENCE [LARGE SCALE GENOMIC DNA]</scope>
    <source>
        <strain evidence="20 21">DSM 17976</strain>
    </source>
</reference>
<dbReference type="InterPro" id="IPR003856">
    <property type="entry name" value="LPS_length_determ_N"/>
</dbReference>
<keyword evidence="8 16" id="KW-0812">Transmembrane</keyword>
<evidence type="ECO:0000256" key="9">
    <source>
        <dbReference type="ARBA" id="ARBA00022741"/>
    </source>
</evidence>
<keyword evidence="14" id="KW-0829">Tyrosine-protein kinase</keyword>
<keyword evidence="10" id="KW-0418">Kinase</keyword>
<comment type="subcellular location">
    <subcellularLocation>
        <location evidence="1">Cell inner membrane</location>
        <topology evidence="1">Multi-pass membrane protein</topology>
    </subcellularLocation>
</comment>
<feature type="transmembrane region" description="Helical" evidence="16">
    <location>
        <begin position="24"/>
        <end position="43"/>
    </location>
</feature>
<feature type="transmembrane region" description="Helical" evidence="16">
    <location>
        <begin position="486"/>
        <end position="504"/>
    </location>
</feature>
<dbReference type="Pfam" id="PF13807">
    <property type="entry name" value="GNVR"/>
    <property type="match status" value="1"/>
</dbReference>
<evidence type="ECO:0000256" key="6">
    <source>
        <dbReference type="ARBA" id="ARBA00022519"/>
    </source>
</evidence>
<dbReference type="SUPFAM" id="SSF52540">
    <property type="entry name" value="P-loop containing nucleoside triphosphate hydrolases"/>
    <property type="match status" value="1"/>
</dbReference>
<dbReference type="GO" id="GO:0005886">
    <property type="term" value="C:plasma membrane"/>
    <property type="evidence" value="ECO:0007669"/>
    <property type="project" value="UniProtKB-SubCell"/>
</dbReference>
<feature type="domain" description="Tyrosine-protein kinase G-rich" evidence="19">
    <location>
        <begin position="428"/>
        <end position="507"/>
    </location>
</feature>
<evidence type="ECO:0000256" key="4">
    <source>
        <dbReference type="ARBA" id="ARBA00011903"/>
    </source>
</evidence>
<feature type="domain" description="AAA" evidence="18">
    <location>
        <begin position="574"/>
        <end position="697"/>
    </location>
</feature>
<dbReference type="GO" id="GO:0004715">
    <property type="term" value="F:non-membrane spanning protein tyrosine kinase activity"/>
    <property type="evidence" value="ECO:0007669"/>
    <property type="project" value="UniProtKB-EC"/>
</dbReference>
<dbReference type="InterPro" id="IPR025669">
    <property type="entry name" value="AAA_dom"/>
</dbReference>
<dbReference type="GO" id="GO:0005524">
    <property type="term" value="F:ATP binding"/>
    <property type="evidence" value="ECO:0007669"/>
    <property type="project" value="UniProtKB-KW"/>
</dbReference>
<dbReference type="Proteomes" id="UP000541352">
    <property type="component" value="Unassembled WGS sequence"/>
</dbReference>
<gene>
    <name evidence="20" type="ORF">FHS57_000405</name>
</gene>
<evidence type="ECO:0000256" key="16">
    <source>
        <dbReference type="SAM" id="Phobius"/>
    </source>
</evidence>
<evidence type="ECO:0000313" key="20">
    <source>
        <dbReference type="EMBL" id="MBB3836423.1"/>
    </source>
</evidence>
<dbReference type="InterPro" id="IPR032807">
    <property type="entry name" value="GNVR"/>
</dbReference>
<evidence type="ECO:0000259" key="17">
    <source>
        <dbReference type="Pfam" id="PF02706"/>
    </source>
</evidence>
<evidence type="ECO:0000256" key="11">
    <source>
        <dbReference type="ARBA" id="ARBA00022840"/>
    </source>
</evidence>
<evidence type="ECO:0000256" key="8">
    <source>
        <dbReference type="ARBA" id="ARBA00022692"/>
    </source>
</evidence>
<evidence type="ECO:0000256" key="1">
    <source>
        <dbReference type="ARBA" id="ARBA00004429"/>
    </source>
</evidence>
<dbReference type="RefSeq" id="WP_183971180.1">
    <property type="nucleotide sequence ID" value="NZ_JACIBY010000001.1"/>
</dbReference>
<evidence type="ECO:0000313" key="21">
    <source>
        <dbReference type="Proteomes" id="UP000541352"/>
    </source>
</evidence>
<dbReference type="PANTHER" id="PTHR32309:SF13">
    <property type="entry name" value="FERRIC ENTEROBACTIN TRANSPORT PROTEIN FEPE"/>
    <property type="match status" value="1"/>
</dbReference>
<dbReference type="EC" id="2.7.10.2" evidence="4"/>
<evidence type="ECO:0000259" key="18">
    <source>
        <dbReference type="Pfam" id="PF13614"/>
    </source>
</evidence>
<organism evidence="20 21">
    <name type="scientific">Runella defluvii</name>
    <dbReference type="NCBI Taxonomy" id="370973"/>
    <lineage>
        <taxon>Bacteria</taxon>
        <taxon>Pseudomonadati</taxon>
        <taxon>Bacteroidota</taxon>
        <taxon>Cytophagia</taxon>
        <taxon>Cytophagales</taxon>
        <taxon>Spirosomataceae</taxon>
        <taxon>Runella</taxon>
    </lineage>
</organism>
<evidence type="ECO:0000259" key="19">
    <source>
        <dbReference type="Pfam" id="PF13807"/>
    </source>
</evidence>
<dbReference type="FunFam" id="3.40.50.300:FF:000527">
    <property type="entry name" value="Tyrosine-protein kinase etk"/>
    <property type="match status" value="1"/>
</dbReference>
<feature type="domain" description="Polysaccharide chain length determinant N-terminal" evidence="17">
    <location>
        <begin position="12"/>
        <end position="104"/>
    </location>
</feature>
<keyword evidence="11" id="KW-0067">ATP-binding</keyword>
<comment type="similarity">
    <text evidence="2">Belongs to the CpsD/CapB family.</text>
</comment>
<keyword evidence="9" id="KW-0547">Nucleotide-binding</keyword>